<keyword evidence="3" id="KW-0378">Hydrolase</keyword>
<keyword evidence="3" id="KW-0255">Endonuclease</keyword>
<sequence length="471" mass="54611">MATTAIWDVTDRLKRVIDYIANPEKTDLSQEIESGLEQALKYVQDSGKTEKQLYVSGINCDPLTAYEQMQRTKRQFQKTEGILAFHGYQSFAPGEATPEIAHAIGMKLAQELWGERFEVVVSTHLDKQHLHNHFVLNAVSFFDGKRYYDNKASYALLRQTSDRLCREYALSVITHPERGRAAHYGEWKAEHENRPTWRGLIREDVDQALATAMTMTQFFSQLQKKGYEVKTAAKHWAIRPPGKQRFVRLRSLGEAYTEEALKQRILQNKAPKQAMPAPLPRKRKGILYGKVAGSRKLQGLQGLYVKYLYQMGIIPSNRRTAKRPTFRLREDVRRMSLLTAQAKLLSEKKISTREQLELYLSEASMQMELLKTGRKGLYHRIRRCKDNEQRLSYKADIAGLTKQLSVLRREVRLGEGILARSADMQTTLRQEQGTWRKEEQKHEHRSRGSQSGREYESAQHRGDGQNFRRRR</sequence>
<feature type="domain" description="MobA/VirD2-like nuclease" evidence="2">
    <location>
        <begin position="42"/>
        <end position="170"/>
    </location>
</feature>
<dbReference type="InterPro" id="IPR005094">
    <property type="entry name" value="Endonuclease_MobA/VirD2"/>
</dbReference>
<comment type="caution">
    <text evidence="3">The sequence shown here is derived from an EMBL/GenBank/DDBJ whole genome shotgun (WGS) entry which is preliminary data.</text>
</comment>
<dbReference type="Pfam" id="PF03432">
    <property type="entry name" value="Relaxase"/>
    <property type="match status" value="1"/>
</dbReference>
<dbReference type="EMBL" id="BMFU01000011">
    <property type="protein sequence ID" value="GGH67932.1"/>
    <property type="molecule type" value="Genomic_DNA"/>
</dbReference>
<feature type="compositionally biased region" description="Polar residues" evidence="1">
    <location>
        <begin position="424"/>
        <end position="433"/>
    </location>
</feature>
<feature type="region of interest" description="Disordered" evidence="1">
    <location>
        <begin position="424"/>
        <end position="471"/>
    </location>
</feature>
<reference evidence="4" key="1">
    <citation type="journal article" date="2019" name="Int. J. Syst. Evol. Microbiol.">
        <title>The Global Catalogue of Microorganisms (GCM) 10K type strain sequencing project: providing services to taxonomists for standard genome sequencing and annotation.</title>
        <authorList>
            <consortium name="The Broad Institute Genomics Platform"/>
            <consortium name="The Broad Institute Genome Sequencing Center for Infectious Disease"/>
            <person name="Wu L."/>
            <person name="Ma J."/>
        </authorList>
    </citation>
    <scope>NUCLEOTIDE SEQUENCE [LARGE SCALE GENOMIC DNA]</scope>
    <source>
        <strain evidence="4">CGMCC 1.12770</strain>
    </source>
</reference>
<dbReference type="GO" id="GO:0004519">
    <property type="term" value="F:endonuclease activity"/>
    <property type="evidence" value="ECO:0007669"/>
    <property type="project" value="UniProtKB-KW"/>
</dbReference>
<name>A0ABQ1ZL38_9BACL</name>
<dbReference type="RefSeq" id="WP_188594307.1">
    <property type="nucleotide sequence ID" value="NZ_BMFU01000011.1"/>
</dbReference>
<keyword evidence="4" id="KW-1185">Reference proteome</keyword>
<organism evidence="3 4">
    <name type="scientific">Paenibacillus silvae</name>
    <dbReference type="NCBI Taxonomy" id="1325358"/>
    <lineage>
        <taxon>Bacteria</taxon>
        <taxon>Bacillati</taxon>
        <taxon>Bacillota</taxon>
        <taxon>Bacilli</taxon>
        <taxon>Bacillales</taxon>
        <taxon>Paenibacillaceae</taxon>
        <taxon>Paenibacillus</taxon>
    </lineage>
</organism>
<feature type="compositionally biased region" description="Basic and acidic residues" evidence="1">
    <location>
        <begin position="453"/>
        <end position="463"/>
    </location>
</feature>
<dbReference type="Proteomes" id="UP000652153">
    <property type="component" value="Unassembled WGS sequence"/>
</dbReference>
<evidence type="ECO:0000256" key="1">
    <source>
        <dbReference type="SAM" id="MobiDB-lite"/>
    </source>
</evidence>
<gene>
    <name evidence="3" type="ORF">GCM10008014_49900</name>
</gene>
<evidence type="ECO:0000313" key="3">
    <source>
        <dbReference type="EMBL" id="GGH67932.1"/>
    </source>
</evidence>
<protein>
    <submittedName>
        <fullName evidence="3">Endonuclease</fullName>
    </submittedName>
</protein>
<evidence type="ECO:0000259" key="2">
    <source>
        <dbReference type="Pfam" id="PF03432"/>
    </source>
</evidence>
<evidence type="ECO:0000313" key="4">
    <source>
        <dbReference type="Proteomes" id="UP000652153"/>
    </source>
</evidence>
<accession>A0ABQ1ZL38</accession>
<keyword evidence="3" id="KW-0540">Nuclease</keyword>
<proteinExistence type="predicted"/>